<accession>A0A9N9IJG3</accession>
<dbReference type="EMBL" id="CAJVPZ010031091">
    <property type="protein sequence ID" value="CAG8738365.1"/>
    <property type="molecule type" value="Genomic_DNA"/>
</dbReference>
<evidence type="ECO:0000313" key="2">
    <source>
        <dbReference type="Proteomes" id="UP000789396"/>
    </source>
</evidence>
<organism evidence="1 2">
    <name type="scientific">Racocetra fulgida</name>
    <dbReference type="NCBI Taxonomy" id="60492"/>
    <lineage>
        <taxon>Eukaryota</taxon>
        <taxon>Fungi</taxon>
        <taxon>Fungi incertae sedis</taxon>
        <taxon>Mucoromycota</taxon>
        <taxon>Glomeromycotina</taxon>
        <taxon>Glomeromycetes</taxon>
        <taxon>Diversisporales</taxon>
        <taxon>Gigasporaceae</taxon>
        <taxon>Racocetra</taxon>
    </lineage>
</organism>
<sequence length="253" mass="29338">MYDSLSEAQSVLHKREGGREDSVKIVIHVKGSTSAPETYFVNDLDQDSTLEDTRKYLSKFEGIFMGHNDVFRNVLSRKIPYSYESSYRVEDILVRESNFYSLHIEKDESNPRVPELVRSLKIDRGYYEDGDHSIATATIPAFSIKDLHTKDIIIQSKFELAYKKTKKNFDQLWIESYEKKHIKEGDKTEENCEEILNEYTIKYCQTGKISLSCNELIPTKEYIDAIDNALKEGNDIQKIENLRQVGNEFGFFG</sequence>
<dbReference type="AlphaFoldDB" id="A0A9N9IJG3"/>
<proteinExistence type="predicted"/>
<gene>
    <name evidence="1" type="ORF">RFULGI_LOCUS12660</name>
</gene>
<keyword evidence="2" id="KW-1185">Reference proteome</keyword>
<protein>
    <submittedName>
        <fullName evidence="1">1778_t:CDS:1</fullName>
    </submittedName>
</protein>
<reference evidence="1" key="1">
    <citation type="submission" date="2021-06" db="EMBL/GenBank/DDBJ databases">
        <authorList>
            <person name="Kallberg Y."/>
            <person name="Tangrot J."/>
            <person name="Rosling A."/>
        </authorList>
    </citation>
    <scope>NUCLEOTIDE SEQUENCE</scope>
    <source>
        <strain evidence="1">IN212</strain>
    </source>
</reference>
<feature type="non-terminal residue" evidence="1">
    <location>
        <position position="253"/>
    </location>
</feature>
<name>A0A9N9IJG3_9GLOM</name>
<evidence type="ECO:0000313" key="1">
    <source>
        <dbReference type="EMBL" id="CAG8738365.1"/>
    </source>
</evidence>
<dbReference type="Proteomes" id="UP000789396">
    <property type="component" value="Unassembled WGS sequence"/>
</dbReference>
<dbReference type="OrthoDB" id="2479892at2759"/>
<comment type="caution">
    <text evidence="1">The sequence shown here is derived from an EMBL/GenBank/DDBJ whole genome shotgun (WGS) entry which is preliminary data.</text>
</comment>